<dbReference type="PANTHER" id="PTHR22948:SF29">
    <property type="entry name" value="FI02030P-RELATED"/>
    <property type="match status" value="1"/>
</dbReference>
<protein>
    <submittedName>
        <fullName evidence="5">Tudor domain-containing protein</fullName>
    </submittedName>
</protein>
<dbReference type="eggNOG" id="ENOG502S8GF">
    <property type="taxonomic scope" value="Eukaryota"/>
</dbReference>
<dbReference type="STRING" id="7209.A0A1I7VL17"/>
<evidence type="ECO:0000313" key="3">
    <source>
        <dbReference type="EMBL" id="EFO20116.1"/>
    </source>
</evidence>
<dbReference type="Pfam" id="PF00567">
    <property type="entry name" value="TUDOR"/>
    <property type="match status" value="1"/>
</dbReference>
<evidence type="ECO:0000256" key="1">
    <source>
        <dbReference type="SAM" id="MobiDB-lite"/>
    </source>
</evidence>
<evidence type="ECO:0000313" key="5">
    <source>
        <dbReference type="WBParaSite" id="EN70_3718"/>
    </source>
</evidence>
<dbReference type="GeneID" id="9945801"/>
<feature type="region of interest" description="Disordered" evidence="1">
    <location>
        <begin position="1"/>
        <end position="27"/>
    </location>
</feature>
<keyword evidence="4" id="KW-1185">Reference proteome</keyword>
<dbReference type="OMA" id="CHKGEYL"/>
<dbReference type="WBParaSite" id="EN70_3718">
    <property type="protein sequence ID" value="EN70_3718"/>
    <property type="gene ID" value="EN70_3718"/>
</dbReference>
<reference evidence="3 4" key="1">
    <citation type="submission" date="2012-04" db="EMBL/GenBank/DDBJ databases">
        <title>The Genome Sequence of Loa loa.</title>
        <authorList>
            <consortium name="The Broad Institute Genome Sequencing Platform"/>
            <consortium name="Broad Institute Genome Sequencing Center for Infectious Disease"/>
            <person name="Nutman T.B."/>
            <person name="Fink D.L."/>
            <person name="Russ C."/>
            <person name="Young S."/>
            <person name="Zeng Q."/>
            <person name="Gargeya S."/>
            <person name="Alvarado L."/>
            <person name="Berlin A."/>
            <person name="Chapman S.B."/>
            <person name="Chen Z."/>
            <person name="Freedman E."/>
            <person name="Gellesch M."/>
            <person name="Goldberg J."/>
            <person name="Griggs A."/>
            <person name="Gujja S."/>
            <person name="Heilman E.R."/>
            <person name="Heiman D."/>
            <person name="Howarth C."/>
            <person name="Mehta T."/>
            <person name="Neiman D."/>
            <person name="Pearson M."/>
            <person name="Roberts A."/>
            <person name="Saif S."/>
            <person name="Shea T."/>
            <person name="Shenoy N."/>
            <person name="Sisk P."/>
            <person name="Stolte C."/>
            <person name="Sykes S."/>
            <person name="White J."/>
            <person name="Yandava C."/>
            <person name="Haas B."/>
            <person name="Henn M.R."/>
            <person name="Nusbaum C."/>
            <person name="Birren B."/>
        </authorList>
    </citation>
    <scope>NUCLEOTIDE SEQUENCE [LARGE SCALE GENOMIC DNA]</scope>
</reference>
<reference evidence="5" key="2">
    <citation type="submission" date="2016-11" db="UniProtKB">
        <authorList>
            <consortium name="WormBaseParasite"/>
        </authorList>
    </citation>
    <scope>IDENTIFICATION</scope>
</reference>
<dbReference type="OrthoDB" id="5832178at2759"/>
<sequence length="577" mass="65816">MDGRMSPRLEESINRSEKRNAVPKMMQNGDVKGDGRFKIHRIPLCRTARCLVSHVTSPSCIWVKPVNHITEKLQIRDLNILIPAPVAHENRYVMAPLEEGVYARARIREIDQRTKFVKVLFIDEGTTAWMNSACLAKMDEILAFHPWQAIPVALFKVKPYQDIVVGNVQPKWSKEDTTALREILKKFELVRVEAILNSIPTNDYCDFVKVNMYGMESESDEMGTSITHLFVRERFGEVDFERDLFDGITQKMFETFTNREVLTVETLETWRLNFPGKSETGTVIEPILNEATTHSTQISLVDVSWLNEGGYCHKGEYLVSVEGRNTVSPYEFYARPLKIARLKEAAQGDTDTKGFEGNSAADDEEDAMISANDELANFAEELNSFYGHPKNRKLISSSQVVAMLEKGQRIYGIVEVDDEFAQFTGCWQRVEILGIKDGYYSESFFCRIRFLDSGGTDVRLLSSILEINPMHCVRPPFCLQMCMHGLEPVDHLDWSEKAKRFFFSELREDVPVALNIVGCNKENESRHLYDCKPFQRPGVLFVNFIQVRDGSVTTLDARLQKEGHAVIADHSPVKLTE</sequence>
<evidence type="ECO:0000313" key="4">
    <source>
        <dbReference type="Proteomes" id="UP000095285"/>
    </source>
</evidence>
<evidence type="ECO:0000259" key="2">
    <source>
        <dbReference type="SMART" id="SM00333"/>
    </source>
</evidence>
<dbReference type="KEGG" id="loa:LOAG_08374"/>
<dbReference type="InterPro" id="IPR035437">
    <property type="entry name" value="SNase_OB-fold_sf"/>
</dbReference>
<gene>
    <name evidence="3 5" type="ORF">LOAG_08374</name>
</gene>
<dbReference type="RefSeq" id="XP_003143954.1">
    <property type="nucleotide sequence ID" value="XM_003143906.2"/>
</dbReference>
<accession>A0A1I7VL17</accession>
<organism evidence="4 5">
    <name type="scientific">Loa loa</name>
    <name type="common">Eye worm</name>
    <name type="synonym">Filaria loa</name>
    <dbReference type="NCBI Taxonomy" id="7209"/>
    <lineage>
        <taxon>Eukaryota</taxon>
        <taxon>Metazoa</taxon>
        <taxon>Ecdysozoa</taxon>
        <taxon>Nematoda</taxon>
        <taxon>Chromadorea</taxon>
        <taxon>Rhabditida</taxon>
        <taxon>Spirurina</taxon>
        <taxon>Spiruromorpha</taxon>
        <taxon>Filarioidea</taxon>
        <taxon>Onchocercidae</taxon>
        <taxon>Loa</taxon>
    </lineage>
</organism>
<dbReference type="EMBL" id="JH712074">
    <property type="protein sequence ID" value="EFO20116.1"/>
    <property type="molecule type" value="Genomic_DNA"/>
</dbReference>
<dbReference type="Gene3D" id="2.30.30.140">
    <property type="match status" value="1"/>
</dbReference>
<dbReference type="SMART" id="SM00333">
    <property type="entry name" value="TUDOR"/>
    <property type="match status" value="2"/>
</dbReference>
<proteinExistence type="predicted"/>
<dbReference type="SUPFAM" id="SSF63748">
    <property type="entry name" value="Tudor/PWWP/MBT"/>
    <property type="match status" value="2"/>
</dbReference>
<dbReference type="Gene3D" id="2.40.50.90">
    <property type="match status" value="1"/>
</dbReference>
<dbReference type="InterPro" id="IPR002999">
    <property type="entry name" value="Tudor"/>
</dbReference>
<dbReference type="CTD" id="9945801"/>
<dbReference type="AlphaFoldDB" id="A0A1I7VL17"/>
<name>A0A1I7VL17_LOALO</name>
<accession>A0A1S0TUM0</accession>
<dbReference type="Proteomes" id="UP000095285">
    <property type="component" value="Unassembled WGS sequence"/>
</dbReference>
<dbReference type="FunCoup" id="A0A1I7VL17">
    <property type="interactions" value="288"/>
</dbReference>
<feature type="domain" description="Tudor" evidence="2">
    <location>
        <begin position="411"/>
        <end position="472"/>
    </location>
</feature>
<dbReference type="PANTHER" id="PTHR22948">
    <property type="entry name" value="TUDOR DOMAIN CONTAINING PROTEIN"/>
    <property type="match status" value="1"/>
</dbReference>
<dbReference type="GO" id="GO:0005737">
    <property type="term" value="C:cytoplasm"/>
    <property type="evidence" value="ECO:0007669"/>
    <property type="project" value="UniProtKB-ARBA"/>
</dbReference>
<feature type="compositionally biased region" description="Basic and acidic residues" evidence="1">
    <location>
        <begin position="1"/>
        <end position="20"/>
    </location>
</feature>
<feature type="domain" description="Tudor" evidence="2">
    <location>
        <begin position="85"/>
        <end position="143"/>
    </location>
</feature>
<dbReference type="InterPro" id="IPR050621">
    <property type="entry name" value="Tudor_domain_containing"/>
</dbReference>